<dbReference type="GO" id="GO:0003948">
    <property type="term" value="F:N4-(beta-N-acetylglucosaminyl)-L-asparaginase activity"/>
    <property type="evidence" value="ECO:0007669"/>
    <property type="project" value="TreeGrafter"/>
</dbReference>
<keyword evidence="4" id="KW-0068">Autocatalytic cleavage</keyword>
<feature type="site" description="Cleavage; by autolysis" evidence="6">
    <location>
        <begin position="31"/>
        <end position="32"/>
    </location>
</feature>
<feature type="active site" description="Nucleophile" evidence="5">
    <location>
        <position position="32"/>
    </location>
</feature>
<dbReference type="AlphaFoldDB" id="A0A1J3EKZ9"/>
<dbReference type="PANTHER" id="PTHR10188:SF6">
    <property type="entry name" value="N(4)-(BETA-N-ACETYLGLUCOSAMINYL)-L-ASPARAGINASE"/>
    <property type="match status" value="1"/>
</dbReference>
<evidence type="ECO:0000256" key="2">
    <source>
        <dbReference type="ARBA" id="ARBA00011601"/>
    </source>
</evidence>
<evidence type="ECO:0000256" key="1">
    <source>
        <dbReference type="ARBA" id="ARBA00000306"/>
    </source>
</evidence>
<evidence type="ECO:0000256" key="5">
    <source>
        <dbReference type="PIRSR" id="PIRSR600246-1"/>
    </source>
</evidence>
<name>A0A1J3EKZ9_NOCCA</name>
<comment type="catalytic activity">
    <reaction evidence="1">
        <text>Cleavage of a beta-linked Asp residue from the N-terminus of a polypeptide.</text>
        <dbReference type="EC" id="3.4.19.5"/>
    </reaction>
</comment>
<dbReference type="InterPro" id="IPR000246">
    <property type="entry name" value="Peptidase_T2"/>
</dbReference>
<dbReference type="Pfam" id="PF01112">
    <property type="entry name" value="Asparaginase_2"/>
    <property type="match status" value="1"/>
</dbReference>
<dbReference type="EC" id="3.4.19.5" evidence="3"/>
<evidence type="ECO:0000256" key="3">
    <source>
        <dbReference type="ARBA" id="ARBA00012879"/>
    </source>
</evidence>
<dbReference type="InterPro" id="IPR029055">
    <property type="entry name" value="Ntn_hydrolases_N"/>
</dbReference>
<proteinExistence type="predicted"/>
<gene>
    <name evidence="7" type="ORF">LC_TR16796_c1_g1_i1_g.57750</name>
</gene>
<evidence type="ECO:0000313" key="7">
    <source>
        <dbReference type="EMBL" id="JAU30840.1"/>
    </source>
</evidence>
<dbReference type="SUPFAM" id="SSF56235">
    <property type="entry name" value="N-terminal nucleophile aminohydrolases (Ntn hydrolases)"/>
    <property type="match status" value="1"/>
</dbReference>
<accession>A0A1J3EKZ9</accession>
<comment type="subunit">
    <text evidence="2">Heterotetramer of two alpha and two beta chains arranged as a dimer of alpha/beta heterodimers.</text>
</comment>
<reference evidence="7" key="1">
    <citation type="submission" date="2016-07" db="EMBL/GenBank/DDBJ databases">
        <title>De novo transcriptome assembly of four accessions of the metal hyperaccumulator plant Noccaea caerulescens.</title>
        <authorList>
            <person name="Blande D."/>
            <person name="Halimaa P."/>
            <person name="Tervahauta A.I."/>
            <person name="Aarts M.G."/>
            <person name="Karenlampi S.O."/>
        </authorList>
    </citation>
    <scope>NUCLEOTIDE SEQUENCE</scope>
</reference>
<evidence type="ECO:0000256" key="6">
    <source>
        <dbReference type="PIRSR" id="PIRSR600246-3"/>
    </source>
</evidence>
<protein>
    <recommendedName>
        <fullName evidence="3">beta-aspartyl-peptidase</fullName>
        <ecNumber evidence="3">3.4.19.5</ecNumber>
    </recommendedName>
</protein>
<dbReference type="Gene3D" id="3.60.20.30">
    <property type="entry name" value="(Glycosyl)asparaginase"/>
    <property type="match status" value="1"/>
</dbReference>
<dbReference type="EMBL" id="GEVK01021992">
    <property type="protein sequence ID" value="JAU30840.1"/>
    <property type="molecule type" value="Transcribed_RNA"/>
</dbReference>
<dbReference type="GO" id="GO:0008798">
    <property type="term" value="F:beta-aspartyl-peptidase activity"/>
    <property type="evidence" value="ECO:0007669"/>
    <property type="project" value="UniProtKB-EC"/>
</dbReference>
<evidence type="ECO:0000256" key="4">
    <source>
        <dbReference type="ARBA" id="ARBA00022813"/>
    </source>
</evidence>
<sequence length="133" mass="14108">MEVGAVAAMWYVIDGIRAARMVMTYSQHNHDTISMAVIDKMGHIAVGTSTNGATFKIPGRVGDGPIAGSSAYADDEVGGCGAPGDGDVMMRFLPCDLQSDSEDFARNLCNDICVEDPAPMNAHFLDDFMDLGT</sequence>
<dbReference type="GO" id="GO:0005737">
    <property type="term" value="C:cytoplasm"/>
    <property type="evidence" value="ECO:0007669"/>
    <property type="project" value="TreeGrafter"/>
</dbReference>
<dbReference type="PANTHER" id="PTHR10188">
    <property type="entry name" value="L-ASPARAGINASE"/>
    <property type="match status" value="1"/>
</dbReference>
<organism evidence="7">
    <name type="scientific">Noccaea caerulescens</name>
    <name type="common">Alpine penny-cress</name>
    <name type="synonym">Thlaspi caerulescens</name>
    <dbReference type="NCBI Taxonomy" id="107243"/>
    <lineage>
        <taxon>Eukaryota</taxon>
        <taxon>Viridiplantae</taxon>
        <taxon>Streptophyta</taxon>
        <taxon>Embryophyta</taxon>
        <taxon>Tracheophyta</taxon>
        <taxon>Spermatophyta</taxon>
        <taxon>Magnoliopsida</taxon>
        <taxon>eudicotyledons</taxon>
        <taxon>Gunneridae</taxon>
        <taxon>Pentapetalae</taxon>
        <taxon>rosids</taxon>
        <taxon>malvids</taxon>
        <taxon>Brassicales</taxon>
        <taxon>Brassicaceae</taxon>
        <taxon>Coluteocarpeae</taxon>
        <taxon>Noccaea</taxon>
    </lineage>
</organism>